<feature type="region of interest" description="Disordered" evidence="1">
    <location>
        <begin position="1"/>
        <end position="46"/>
    </location>
</feature>
<protein>
    <submittedName>
        <fullName evidence="2">Uncharacterized protein</fullName>
    </submittedName>
</protein>
<organism evidence="2 3">
    <name type="scientific">Caenorhabditis nigoni</name>
    <dbReference type="NCBI Taxonomy" id="1611254"/>
    <lineage>
        <taxon>Eukaryota</taxon>
        <taxon>Metazoa</taxon>
        <taxon>Ecdysozoa</taxon>
        <taxon>Nematoda</taxon>
        <taxon>Chromadorea</taxon>
        <taxon>Rhabditida</taxon>
        <taxon>Rhabditina</taxon>
        <taxon>Rhabditomorpha</taxon>
        <taxon>Rhabditoidea</taxon>
        <taxon>Rhabditidae</taxon>
        <taxon>Peloderinae</taxon>
        <taxon>Caenorhabditis</taxon>
    </lineage>
</organism>
<name>A0A2G5SES2_9PELO</name>
<accession>A0A2G5SES2</accession>
<dbReference type="EMBL" id="PDUG01000013">
    <property type="protein sequence ID" value="PIC13376.1"/>
    <property type="molecule type" value="Genomic_DNA"/>
</dbReference>
<evidence type="ECO:0000256" key="1">
    <source>
        <dbReference type="SAM" id="MobiDB-lite"/>
    </source>
</evidence>
<dbReference type="Proteomes" id="UP000230233">
    <property type="component" value="Unassembled WGS sequence"/>
</dbReference>
<comment type="caution">
    <text evidence="2">The sequence shown here is derived from an EMBL/GenBank/DDBJ whole genome shotgun (WGS) entry which is preliminary data.</text>
</comment>
<reference evidence="3" key="1">
    <citation type="submission" date="2017-10" db="EMBL/GenBank/DDBJ databases">
        <title>Rapid genome shrinkage in a self-fertile nematode reveals novel sperm competition proteins.</title>
        <authorList>
            <person name="Yin D."/>
            <person name="Schwarz E.M."/>
            <person name="Thomas C.G."/>
            <person name="Felde R.L."/>
            <person name="Korf I.F."/>
            <person name="Cutter A.D."/>
            <person name="Schartner C.M."/>
            <person name="Ralston E.J."/>
            <person name="Meyer B.J."/>
            <person name="Haag E.S."/>
        </authorList>
    </citation>
    <scope>NUCLEOTIDE SEQUENCE [LARGE SCALE GENOMIC DNA]</scope>
    <source>
        <strain evidence="3">JU1422</strain>
    </source>
</reference>
<proteinExistence type="predicted"/>
<feature type="region of interest" description="Disordered" evidence="1">
    <location>
        <begin position="59"/>
        <end position="85"/>
    </location>
</feature>
<dbReference type="AlphaFoldDB" id="A0A2G5SES2"/>
<gene>
    <name evidence="2" type="ORF">B9Z55_027769</name>
</gene>
<evidence type="ECO:0000313" key="3">
    <source>
        <dbReference type="Proteomes" id="UP000230233"/>
    </source>
</evidence>
<feature type="compositionally biased region" description="Basic and acidic residues" evidence="1">
    <location>
        <begin position="11"/>
        <end position="39"/>
    </location>
</feature>
<feature type="compositionally biased region" description="Basic residues" evidence="1">
    <location>
        <begin position="61"/>
        <end position="77"/>
    </location>
</feature>
<evidence type="ECO:0000313" key="2">
    <source>
        <dbReference type="EMBL" id="PIC13376.1"/>
    </source>
</evidence>
<keyword evidence="3" id="KW-1185">Reference proteome</keyword>
<sequence length="85" mass="10145">MRNGIHVKNGLNHDRPEGMDERWMDGGRTDERRTSDGRTTETTNGVRRLCPVHLHLDKQRMKNYRTKYEKRTKRRTKSEKPTEHG</sequence>